<gene>
    <name evidence="2" type="ORF">CLOLEP_03585</name>
</gene>
<evidence type="ECO:0000313" key="2">
    <source>
        <dbReference type="EMBL" id="EDO59535.1"/>
    </source>
</evidence>
<sequence length="41" mass="4338">MEIQRENTSIAEIGLGGPASKPAETAVFSAKREGAAYRSWG</sequence>
<name>A7VYA7_9FIRM</name>
<reference evidence="2 3" key="2">
    <citation type="submission" date="2007-08" db="EMBL/GenBank/DDBJ databases">
        <authorList>
            <person name="Fulton L."/>
            <person name="Clifton S."/>
            <person name="Fulton B."/>
            <person name="Xu J."/>
            <person name="Minx P."/>
            <person name="Pepin K.H."/>
            <person name="Johnson M."/>
            <person name="Thiruvilangam P."/>
            <person name="Bhonagiri V."/>
            <person name="Nash W.E."/>
            <person name="Wang C."/>
            <person name="Mardis E.R."/>
            <person name="Wilson R.K."/>
        </authorList>
    </citation>
    <scope>NUCLEOTIDE SEQUENCE [LARGE SCALE GENOMIC DNA]</scope>
    <source>
        <strain evidence="2 3">DSM 753</strain>
    </source>
</reference>
<dbReference type="AlphaFoldDB" id="A7VYA7"/>
<proteinExistence type="predicted"/>
<dbReference type="EMBL" id="ABCB02000021">
    <property type="protein sequence ID" value="EDO59535.1"/>
    <property type="molecule type" value="Genomic_DNA"/>
</dbReference>
<dbReference type="HOGENOM" id="CLU_3268077_0_0_9"/>
<accession>A7VYA7</accession>
<feature type="region of interest" description="Disordered" evidence="1">
    <location>
        <begin position="1"/>
        <end position="22"/>
    </location>
</feature>
<protein>
    <submittedName>
        <fullName evidence="2">Uncharacterized protein</fullName>
    </submittedName>
</protein>
<reference evidence="2 3" key="1">
    <citation type="submission" date="2007-08" db="EMBL/GenBank/DDBJ databases">
        <title>Draft genome sequence of Clostridium leptum (DSM 753).</title>
        <authorList>
            <person name="Sudarsanam P."/>
            <person name="Ley R."/>
            <person name="Guruge J."/>
            <person name="Turnbaugh P.J."/>
            <person name="Mahowald M."/>
            <person name="Liep D."/>
            <person name="Gordon J."/>
        </authorList>
    </citation>
    <scope>NUCLEOTIDE SEQUENCE [LARGE SCALE GENOMIC DNA]</scope>
    <source>
        <strain evidence="2 3">DSM 753</strain>
    </source>
</reference>
<evidence type="ECO:0000256" key="1">
    <source>
        <dbReference type="SAM" id="MobiDB-lite"/>
    </source>
</evidence>
<comment type="caution">
    <text evidence="2">The sequence shown here is derived from an EMBL/GenBank/DDBJ whole genome shotgun (WGS) entry which is preliminary data.</text>
</comment>
<feature type="compositionally biased region" description="Polar residues" evidence="1">
    <location>
        <begin position="1"/>
        <end position="10"/>
    </location>
</feature>
<dbReference type="Proteomes" id="UP000003490">
    <property type="component" value="Unassembled WGS sequence"/>
</dbReference>
<organism evidence="2 3">
    <name type="scientific">[Clostridium] leptum DSM 753</name>
    <dbReference type="NCBI Taxonomy" id="428125"/>
    <lineage>
        <taxon>Bacteria</taxon>
        <taxon>Bacillati</taxon>
        <taxon>Bacillota</taxon>
        <taxon>Clostridia</taxon>
        <taxon>Eubacteriales</taxon>
        <taxon>Oscillospiraceae</taxon>
        <taxon>Oscillospiraceae incertae sedis</taxon>
    </lineage>
</organism>
<evidence type="ECO:0000313" key="3">
    <source>
        <dbReference type="Proteomes" id="UP000003490"/>
    </source>
</evidence>